<feature type="domain" description="Phage spike trimer" evidence="3">
    <location>
        <begin position="131"/>
        <end position="178"/>
    </location>
</feature>
<feature type="domain" description="Gp5/Type VI secretion system Vgr protein OB-fold" evidence="2">
    <location>
        <begin position="19"/>
        <end position="86"/>
    </location>
</feature>
<evidence type="ECO:0000259" key="3">
    <source>
        <dbReference type="Pfam" id="PF18715"/>
    </source>
</evidence>
<feature type="region of interest" description="Disordered" evidence="1">
    <location>
        <begin position="176"/>
        <end position="195"/>
    </location>
</feature>
<dbReference type="EMBL" id="QFPJ01000035">
    <property type="protein sequence ID" value="PZQ21168.1"/>
    <property type="molecule type" value="Genomic_DNA"/>
</dbReference>
<dbReference type="AlphaFoldDB" id="A0A2W5L0U8"/>
<dbReference type="Pfam" id="PF04717">
    <property type="entry name" value="Phage_base_V"/>
    <property type="match status" value="1"/>
</dbReference>
<evidence type="ECO:0000259" key="2">
    <source>
        <dbReference type="Pfam" id="PF04717"/>
    </source>
</evidence>
<dbReference type="InterPro" id="IPR006531">
    <property type="entry name" value="Gp5/Vgr_OB"/>
</dbReference>
<dbReference type="InterPro" id="IPR040629">
    <property type="entry name" value="Phage_spike"/>
</dbReference>
<dbReference type="NCBIfam" id="TIGR01644">
    <property type="entry name" value="phage_P2_V"/>
    <property type="match status" value="1"/>
</dbReference>
<dbReference type="Gene3D" id="6.20.150.10">
    <property type="match status" value="1"/>
</dbReference>
<evidence type="ECO:0000313" key="5">
    <source>
        <dbReference type="Proteomes" id="UP000248597"/>
    </source>
</evidence>
<proteinExistence type="predicted"/>
<dbReference type="Proteomes" id="UP000248597">
    <property type="component" value="Unassembled WGS sequence"/>
</dbReference>
<dbReference type="InterPro" id="IPR037026">
    <property type="entry name" value="Vgr_OB-fold_dom_sf"/>
</dbReference>
<gene>
    <name evidence="4" type="ORF">DI569_12960</name>
</gene>
<organism evidence="4 5">
    <name type="scientific">Sphingopyxis macrogoltabida</name>
    <name type="common">Sphingomonas macrogoltabidus</name>
    <dbReference type="NCBI Taxonomy" id="33050"/>
    <lineage>
        <taxon>Bacteria</taxon>
        <taxon>Pseudomonadati</taxon>
        <taxon>Pseudomonadota</taxon>
        <taxon>Alphaproteobacteria</taxon>
        <taxon>Sphingomonadales</taxon>
        <taxon>Sphingomonadaceae</taxon>
        <taxon>Sphingopyxis</taxon>
    </lineage>
</organism>
<evidence type="ECO:0000313" key="4">
    <source>
        <dbReference type="EMBL" id="PZQ21168.1"/>
    </source>
</evidence>
<accession>A0A2W5L0U8</accession>
<sequence length="195" mass="20128">MRDGWAAAESERAVNNLIRLGVVMEVDAAERRARVRFGGLESEWLPWGVSRAGTTRTASAPSVGEQRVIFSPYGDTAQAVIGPAIYQDDHDAPTDSADVHIAEFPDGTRVSYDSASHALTVDAGTATVVVNCQSATIAAESVTLDAPETHCTGALIVDGDATFNGGAVTHGGKSIGKTHTHIGVQSGSATSGPPT</sequence>
<reference evidence="4 5" key="1">
    <citation type="submission" date="2017-08" db="EMBL/GenBank/DDBJ databases">
        <title>Infants hospitalized years apart are colonized by the same room-sourced microbial strains.</title>
        <authorList>
            <person name="Brooks B."/>
            <person name="Olm M.R."/>
            <person name="Firek B.A."/>
            <person name="Baker R."/>
            <person name="Thomas B.C."/>
            <person name="Morowitz M.J."/>
            <person name="Banfield J.F."/>
        </authorList>
    </citation>
    <scope>NUCLEOTIDE SEQUENCE [LARGE SCALE GENOMIC DNA]</scope>
    <source>
        <strain evidence="4">S2_005_003_R2_47</strain>
    </source>
</reference>
<dbReference type="Gene3D" id="2.40.50.230">
    <property type="entry name" value="Gp5 N-terminal domain"/>
    <property type="match status" value="1"/>
</dbReference>
<feature type="compositionally biased region" description="Polar residues" evidence="1">
    <location>
        <begin position="183"/>
        <end position="195"/>
    </location>
</feature>
<dbReference type="InterPro" id="IPR013046">
    <property type="entry name" value="GpV/Gp45"/>
</dbReference>
<name>A0A2W5L0U8_SPHMC</name>
<evidence type="ECO:0000256" key="1">
    <source>
        <dbReference type="SAM" id="MobiDB-lite"/>
    </source>
</evidence>
<protein>
    <submittedName>
        <fullName evidence="4">Phage baseplate assembly protein V</fullName>
    </submittedName>
</protein>
<dbReference type="Pfam" id="PF18715">
    <property type="entry name" value="Phage_spike"/>
    <property type="match status" value="1"/>
</dbReference>
<comment type="caution">
    <text evidence="4">The sequence shown here is derived from an EMBL/GenBank/DDBJ whole genome shotgun (WGS) entry which is preliminary data.</text>
</comment>